<comment type="caution">
    <text evidence="1">The sequence shown here is derived from an EMBL/GenBank/DDBJ whole genome shotgun (WGS) entry which is preliminary data.</text>
</comment>
<reference evidence="1 2" key="1">
    <citation type="submission" date="2019-07" db="EMBL/GenBank/DDBJ databases">
        <title>New species of Amycolatopsis and Streptomyces.</title>
        <authorList>
            <person name="Duangmal K."/>
            <person name="Teo W.F.A."/>
            <person name="Lipun K."/>
        </authorList>
    </citation>
    <scope>NUCLEOTIDE SEQUENCE [LARGE SCALE GENOMIC DNA]</scope>
    <source>
        <strain evidence="1 2">NBRC 106415</strain>
    </source>
</reference>
<organism evidence="1 2">
    <name type="scientific">Streptomyces spongiae</name>
    <dbReference type="NCBI Taxonomy" id="565072"/>
    <lineage>
        <taxon>Bacteria</taxon>
        <taxon>Bacillati</taxon>
        <taxon>Actinomycetota</taxon>
        <taxon>Actinomycetes</taxon>
        <taxon>Kitasatosporales</taxon>
        <taxon>Streptomycetaceae</taxon>
        <taxon>Streptomyces</taxon>
    </lineage>
</organism>
<protein>
    <submittedName>
        <fullName evidence="1">Lipase</fullName>
    </submittedName>
</protein>
<name>A0A5N8XYZ9_9ACTN</name>
<dbReference type="AlphaFoldDB" id="A0A5N8XYZ9"/>
<evidence type="ECO:0000313" key="2">
    <source>
        <dbReference type="Proteomes" id="UP000400924"/>
    </source>
</evidence>
<evidence type="ECO:0000313" key="1">
    <source>
        <dbReference type="EMBL" id="MPY64603.1"/>
    </source>
</evidence>
<proteinExistence type="predicted"/>
<gene>
    <name evidence="1" type="ORF">FNH08_47860</name>
</gene>
<sequence>MKVTRASLPFLPLCQSLWPVRLAGLSVTLLKATALEFAILAGHLLLYPSGIIPERRSVPAPP</sequence>
<feature type="non-terminal residue" evidence="1">
    <location>
        <position position="62"/>
    </location>
</feature>
<dbReference type="Proteomes" id="UP000400924">
    <property type="component" value="Unassembled WGS sequence"/>
</dbReference>
<dbReference type="EMBL" id="VJZC01000857">
    <property type="protein sequence ID" value="MPY64603.1"/>
    <property type="molecule type" value="Genomic_DNA"/>
</dbReference>
<keyword evidence="2" id="KW-1185">Reference proteome</keyword>
<accession>A0A5N8XYZ9</accession>